<sequence>MTRFFSFLFLLQFLTVVNAQNIITVKGGVYDNETKAPLPGATVYFSNVKDSTVIEYTTTDKNGLFKFNIKKYDKPVNFKVNFMGYKDFVAKQNGILASKDFGKLYLAQNPNELKAVVIKSEAPPIRVKKDTVEYNASSYKVRPDANVETLLKQLPGVEVDNDGNVTVNGRNVTQFLVNGKTFFDKNGAIILKNLPAEVVSKVQVSDFKTKKQELSKESSTSDDSSINFTIDEKKNKGYFGKFLGGYGSDDRYESSFLLNYFNNKQKISLLASSNNINSTGFTMDDVFDNMGGGRNNRGGRGGSGVTNGKGITTSNLVGLNYNDEWAKNFQAMGSYNFSNTVTKNETKANYAELKADGNNYTESDAKSRNENTGNKANFEFEYKIDPTTRLVFTPNISQNRSNSDSESSSNTVDDNKVALNESKSKSYKENTSTSFGNTINFNKAFKKRMRNMSFVFSNSNSNSDSDGINMSETVFHQGNRPNDLRNQNGKTTSSSDSYSAEFEYTEPITDSLRIRLGSDFGWSSNVNDVKTYDYDATNGTYSVLNNAFTNYTTSMQNSVAPKAGLTFEKDKFTFNLNSSTSIVNFDNHSLYLNNNTDLDQKYILPYGSAQIRYSLDRTKGVTFRYEYSNSLPSSGQLLPVANLTNPLNTVIGNPDLNPTEKNSFNVFYRNFDMRTRSGYGLFARADFFDNDIISFSNFDSSGKKNTTYKNISGTYSTSIGGNWGQTIKREANVFRYGLGLNGTYSLDKGYTNGILYDAKSLGISPRVYFSYEYGELLTISPSYSLSYNESRYENSSLKASSAVVHRINLQTTSYWPTNWIWGNDFGYTYNSNLSGDFNKDFYLWNTSLSYAFLKKSMALKVKVYDILNQNQSATRTISATSIRDEENTVLKRYVMFSLSYKLGSFGGRSSNDRPRGEGRMMGGDGQNRPY</sequence>
<feature type="compositionally biased region" description="Low complexity" evidence="1">
    <location>
        <begin position="458"/>
        <end position="471"/>
    </location>
</feature>
<feature type="compositionally biased region" description="Low complexity" evidence="1">
    <location>
        <begin position="397"/>
        <end position="412"/>
    </location>
</feature>
<gene>
    <name evidence="4" type="ORF">EM308_07525</name>
</gene>
<feature type="region of interest" description="Disordered" evidence="1">
    <location>
        <begin position="393"/>
        <end position="433"/>
    </location>
</feature>
<feature type="region of interest" description="Disordered" evidence="1">
    <location>
        <begin position="907"/>
        <end position="930"/>
    </location>
</feature>
<accession>A0AAC9I4S0</accession>
<evidence type="ECO:0000256" key="1">
    <source>
        <dbReference type="SAM" id="MobiDB-lite"/>
    </source>
</evidence>
<dbReference type="AlphaFoldDB" id="A0AAC9I4S0"/>
<evidence type="ECO:0000313" key="4">
    <source>
        <dbReference type="EMBL" id="AOW09366.1"/>
    </source>
</evidence>
<name>A0AAC9I4S0_9FLAO</name>
<proteinExistence type="predicted"/>
<organism evidence="4 5">
    <name type="scientific">Flavobacterium gilvum</name>
    <dbReference type="NCBI Taxonomy" id="1492737"/>
    <lineage>
        <taxon>Bacteria</taxon>
        <taxon>Pseudomonadati</taxon>
        <taxon>Bacteroidota</taxon>
        <taxon>Flavobacteriia</taxon>
        <taxon>Flavobacteriales</taxon>
        <taxon>Flavobacteriaceae</taxon>
        <taxon>Flavobacterium</taxon>
    </lineage>
</organism>
<evidence type="ECO:0000313" key="5">
    <source>
        <dbReference type="Proteomes" id="UP000175968"/>
    </source>
</evidence>
<dbReference type="Pfam" id="PF14905">
    <property type="entry name" value="OMP_b-brl_3"/>
    <property type="match status" value="2"/>
</dbReference>
<feature type="chain" id="PRO_5042210690" description="Outer membrane protein beta-barrel domain-containing protein" evidence="2">
    <location>
        <begin position="20"/>
        <end position="930"/>
    </location>
</feature>
<dbReference type="SUPFAM" id="SSF49464">
    <property type="entry name" value="Carboxypeptidase regulatory domain-like"/>
    <property type="match status" value="1"/>
</dbReference>
<feature type="domain" description="Outer membrane protein beta-barrel" evidence="3">
    <location>
        <begin position="444"/>
        <end position="733"/>
    </location>
</feature>
<keyword evidence="5" id="KW-1185">Reference proteome</keyword>
<dbReference type="InterPro" id="IPR041700">
    <property type="entry name" value="OMP_b-brl_3"/>
</dbReference>
<protein>
    <recommendedName>
        <fullName evidence="3">Outer membrane protein beta-barrel domain-containing protein</fullName>
    </recommendedName>
</protein>
<feature type="region of interest" description="Disordered" evidence="1">
    <location>
        <begin position="458"/>
        <end position="500"/>
    </location>
</feature>
<feature type="signal peptide" evidence="2">
    <location>
        <begin position="1"/>
        <end position="19"/>
    </location>
</feature>
<feature type="domain" description="Outer membrane protein beta-barrel" evidence="3">
    <location>
        <begin position="766"/>
        <end position="900"/>
    </location>
</feature>
<evidence type="ECO:0000259" key="3">
    <source>
        <dbReference type="Pfam" id="PF14905"/>
    </source>
</evidence>
<reference evidence="4 5" key="1">
    <citation type="submission" date="2016-10" db="EMBL/GenBank/DDBJ databases">
        <title>Flavobacterium gilvum sp. nov., isolated from stream water.</title>
        <authorList>
            <person name="Shin S.-K."/>
            <person name="Cho Y.-J."/>
            <person name="Yi H."/>
        </authorList>
    </citation>
    <scope>NUCLEOTIDE SEQUENCE [LARGE SCALE GENOMIC DNA]</scope>
    <source>
        <strain evidence="4 5">EM1308</strain>
    </source>
</reference>
<dbReference type="InterPro" id="IPR008969">
    <property type="entry name" value="CarboxyPept-like_regulatory"/>
</dbReference>
<evidence type="ECO:0000256" key="2">
    <source>
        <dbReference type="SAM" id="SignalP"/>
    </source>
</evidence>
<dbReference type="SUPFAM" id="SSF56935">
    <property type="entry name" value="Porins"/>
    <property type="match status" value="1"/>
</dbReference>
<dbReference type="KEGG" id="fgl:EM308_07525"/>
<feature type="compositionally biased region" description="Gly residues" evidence="1">
    <location>
        <begin position="919"/>
        <end position="930"/>
    </location>
</feature>
<dbReference type="EMBL" id="CP017479">
    <property type="protein sequence ID" value="AOW09366.1"/>
    <property type="molecule type" value="Genomic_DNA"/>
</dbReference>
<dbReference type="Gene3D" id="2.60.40.1120">
    <property type="entry name" value="Carboxypeptidase-like, regulatory domain"/>
    <property type="match status" value="1"/>
</dbReference>
<dbReference type="Pfam" id="PF13715">
    <property type="entry name" value="CarbopepD_reg_2"/>
    <property type="match status" value="1"/>
</dbReference>
<dbReference type="Proteomes" id="UP000175968">
    <property type="component" value="Chromosome"/>
</dbReference>
<keyword evidence="2" id="KW-0732">Signal</keyword>
<feature type="compositionally biased region" description="Polar residues" evidence="1">
    <location>
        <begin position="472"/>
        <end position="498"/>
    </location>
</feature>
<dbReference type="RefSeq" id="WP_035634475.1">
    <property type="nucleotide sequence ID" value="NZ_CP017479.1"/>
</dbReference>